<dbReference type="InterPro" id="IPR001650">
    <property type="entry name" value="Helicase_C-like"/>
</dbReference>
<dbReference type="PROSITE" id="PS51192">
    <property type="entry name" value="HELICASE_ATP_BIND_1"/>
    <property type="match status" value="1"/>
</dbReference>
<reference evidence="11" key="1">
    <citation type="submission" date="2014-05" db="EMBL/GenBank/DDBJ databases">
        <title>The transcriptome of the halophilic microalga Tetraselmis sp. GSL018 isolated from the Great Salt Lake, Utah.</title>
        <authorList>
            <person name="Jinkerson R.E."/>
            <person name="D'Adamo S."/>
            <person name="Posewitz M.C."/>
        </authorList>
    </citation>
    <scope>NUCLEOTIDE SEQUENCE</scope>
    <source>
        <strain evidence="11">GSL018</strain>
    </source>
</reference>
<gene>
    <name evidence="11" type="ORF">TSPGSL018_18186</name>
</gene>
<evidence type="ECO:0000259" key="10">
    <source>
        <dbReference type="PROSITE" id="PS51194"/>
    </source>
</evidence>
<dbReference type="Pfam" id="PF08152">
    <property type="entry name" value="GUCT"/>
    <property type="match status" value="1"/>
</dbReference>
<dbReference type="GO" id="GO:0005829">
    <property type="term" value="C:cytosol"/>
    <property type="evidence" value="ECO:0007669"/>
    <property type="project" value="TreeGrafter"/>
</dbReference>
<feature type="region of interest" description="Disordered" evidence="8">
    <location>
        <begin position="651"/>
        <end position="739"/>
    </location>
</feature>
<feature type="compositionally biased region" description="Low complexity" evidence="8">
    <location>
        <begin position="678"/>
        <end position="691"/>
    </location>
</feature>
<dbReference type="PANTHER" id="PTHR47959:SF1">
    <property type="entry name" value="ATP-DEPENDENT RNA HELICASE DBPA"/>
    <property type="match status" value="1"/>
</dbReference>
<name>A0A061R1T1_9CHLO</name>
<dbReference type="SMART" id="SM00490">
    <property type="entry name" value="HELICc"/>
    <property type="match status" value="1"/>
</dbReference>
<dbReference type="InterPro" id="IPR059027">
    <property type="entry name" value="DD_DDX21-DDX50"/>
</dbReference>
<evidence type="ECO:0000256" key="4">
    <source>
        <dbReference type="ARBA" id="ARBA00022801"/>
    </source>
</evidence>
<dbReference type="InterPro" id="IPR012562">
    <property type="entry name" value="GUCT"/>
</dbReference>
<dbReference type="InterPro" id="IPR011545">
    <property type="entry name" value="DEAD/DEAH_box_helicase_dom"/>
</dbReference>
<dbReference type="InterPro" id="IPR044742">
    <property type="entry name" value="DEAD/DEAH_RhlB"/>
</dbReference>
<dbReference type="GO" id="GO:0016787">
    <property type="term" value="F:hydrolase activity"/>
    <property type="evidence" value="ECO:0007669"/>
    <property type="project" value="UniProtKB-KW"/>
</dbReference>
<proteinExistence type="inferred from homology"/>
<feature type="domain" description="Helicase ATP-binding" evidence="9">
    <location>
        <begin position="155"/>
        <end position="328"/>
    </location>
</feature>
<dbReference type="CDD" id="cd18787">
    <property type="entry name" value="SF2_C_DEAD"/>
    <property type="match status" value="1"/>
</dbReference>
<keyword evidence="6" id="KW-0067">ATP-binding</keyword>
<dbReference type="GO" id="GO:0003724">
    <property type="term" value="F:RNA helicase activity"/>
    <property type="evidence" value="ECO:0007669"/>
    <property type="project" value="UniProtKB-EC"/>
</dbReference>
<evidence type="ECO:0000256" key="1">
    <source>
        <dbReference type="ARBA" id="ARBA00006517"/>
    </source>
</evidence>
<organism evidence="11">
    <name type="scientific">Tetraselmis sp. GSL018</name>
    <dbReference type="NCBI Taxonomy" id="582737"/>
    <lineage>
        <taxon>Eukaryota</taxon>
        <taxon>Viridiplantae</taxon>
        <taxon>Chlorophyta</taxon>
        <taxon>core chlorophytes</taxon>
        <taxon>Chlorodendrophyceae</taxon>
        <taxon>Chlorodendrales</taxon>
        <taxon>Chlorodendraceae</taxon>
        <taxon>Tetraselmis</taxon>
    </lineage>
</organism>
<dbReference type="Pfam" id="PF26142">
    <property type="entry name" value="DD_DDX21-DDX50"/>
    <property type="match status" value="1"/>
</dbReference>
<dbReference type="GO" id="GO:0005524">
    <property type="term" value="F:ATP binding"/>
    <property type="evidence" value="ECO:0007669"/>
    <property type="project" value="UniProtKB-KW"/>
</dbReference>
<feature type="non-terminal residue" evidence="11">
    <location>
        <position position="739"/>
    </location>
</feature>
<comment type="similarity">
    <text evidence="1">Belongs to the DEAD box helicase family. DDX21/DDX50 subfamily.</text>
</comment>
<dbReference type="SUPFAM" id="SSF52540">
    <property type="entry name" value="P-loop containing nucleoside triphosphate hydrolases"/>
    <property type="match status" value="1"/>
</dbReference>
<dbReference type="InterPro" id="IPR014001">
    <property type="entry name" value="Helicase_ATP-bd"/>
</dbReference>
<sequence length="739" mass="81011">MLRNFVTGAGYAGSFAGKPGSMLVGVRSGKLGVRLDRPFRFSSRPLGLVDGRHASYWVQRRLKATSAAAQQSPGSNEAELEAQELESARSTGKKARTFLDTLSEDEDNIQVDASLDVVDDSLKVSNPDFNLSQSTVDAMENKGISALFPIQAAVMKPAMEGRDLIGRARTGSGKTLAFAIPIVEKINQMDRSQRGRAPLCLVLAPTRELAKQVEGEFHSVAPHLSMACFYGGVSIRDQERSIRRGLDVVVGTPGRVMDLIKNGGLRLDEAQFVVLDEADQMLAVGFCEDVEQILEGVPTQRQTLLFSATLPRWVSNITRRFLKDPVTVDTIGEQDTGRMSDTITSLACQVQPDARASVAVDLITVYGKGNKTIVFTQTKREADEVAANLGRQFACEALHGDISQDMREKTLKRFRSGRINVLVATDVAARGLDIPNVDLVMHYEIPQDPESFLHRSGRTGRAGRKGTAVTLLTPRDAGAFQQILRQTKARVDMVAPPSPEEVMRAASMQVAGRLDQVDPEVVKFFEPIAERLLQVQDPHHSLATSLAALSGYTEVPKPRSLITQQEGMQTLRVLARPGVLDAPGRVLGILGRTIPNVGDLVGRIRMLSHEGKEGAAFDIPADASRQFLDCAAQLAAGGITLDIPKTLPVEVTMPARGQRTGNGGSRNKRSSGRRTDRSGNWSRNDRSSSSSRNDRRDGWSRNDRSRGDRRDSSWGNKRRDTGYDRSRQSRRWSDFDNGW</sequence>
<protein>
    <recommendedName>
        <fullName evidence="2">RNA helicase</fullName>
        <ecNumber evidence="2">3.6.4.13</ecNumber>
    </recommendedName>
</protein>
<dbReference type="AlphaFoldDB" id="A0A061R1T1"/>
<dbReference type="Gene3D" id="3.40.50.300">
    <property type="entry name" value="P-loop containing nucleotide triphosphate hydrolases"/>
    <property type="match status" value="2"/>
</dbReference>
<evidence type="ECO:0000256" key="6">
    <source>
        <dbReference type="ARBA" id="ARBA00022840"/>
    </source>
</evidence>
<evidence type="ECO:0000313" key="11">
    <source>
        <dbReference type="EMBL" id="JAC64501.1"/>
    </source>
</evidence>
<evidence type="ECO:0000256" key="7">
    <source>
        <dbReference type="ARBA" id="ARBA00022884"/>
    </source>
</evidence>
<feature type="domain" description="Helicase C-terminal" evidence="10">
    <location>
        <begin position="358"/>
        <end position="503"/>
    </location>
</feature>
<dbReference type="CDD" id="cd00268">
    <property type="entry name" value="DEADc"/>
    <property type="match status" value="1"/>
</dbReference>
<dbReference type="Pfam" id="PF00271">
    <property type="entry name" value="Helicase_C"/>
    <property type="match status" value="1"/>
</dbReference>
<keyword evidence="5" id="KW-0347">Helicase</keyword>
<dbReference type="EC" id="3.6.4.13" evidence="2"/>
<evidence type="ECO:0000256" key="5">
    <source>
        <dbReference type="ARBA" id="ARBA00022806"/>
    </source>
</evidence>
<keyword evidence="4" id="KW-0378">Hydrolase</keyword>
<dbReference type="GO" id="GO:0003723">
    <property type="term" value="F:RNA binding"/>
    <property type="evidence" value="ECO:0007669"/>
    <property type="project" value="UniProtKB-KW"/>
</dbReference>
<dbReference type="PANTHER" id="PTHR47959">
    <property type="entry name" value="ATP-DEPENDENT RNA HELICASE RHLE-RELATED"/>
    <property type="match status" value="1"/>
</dbReference>
<dbReference type="SMART" id="SM00487">
    <property type="entry name" value="DEXDc"/>
    <property type="match status" value="1"/>
</dbReference>
<dbReference type="InterPro" id="IPR050079">
    <property type="entry name" value="DEAD_box_RNA_helicase"/>
</dbReference>
<keyword evidence="7" id="KW-0694">RNA-binding</keyword>
<keyword evidence="3" id="KW-0547">Nucleotide-binding</keyword>
<evidence type="ECO:0000256" key="3">
    <source>
        <dbReference type="ARBA" id="ARBA00022741"/>
    </source>
</evidence>
<dbReference type="EMBL" id="GBEZ01022336">
    <property type="protein sequence ID" value="JAC64501.1"/>
    <property type="molecule type" value="Transcribed_RNA"/>
</dbReference>
<dbReference type="PROSITE" id="PS51194">
    <property type="entry name" value="HELICASE_CTER"/>
    <property type="match status" value="1"/>
</dbReference>
<evidence type="ECO:0000256" key="2">
    <source>
        <dbReference type="ARBA" id="ARBA00012552"/>
    </source>
</evidence>
<evidence type="ECO:0000259" key="9">
    <source>
        <dbReference type="PROSITE" id="PS51192"/>
    </source>
</evidence>
<dbReference type="Pfam" id="PF00270">
    <property type="entry name" value="DEAD"/>
    <property type="match status" value="1"/>
</dbReference>
<dbReference type="InterPro" id="IPR027417">
    <property type="entry name" value="P-loop_NTPase"/>
</dbReference>
<feature type="compositionally biased region" description="Basic and acidic residues" evidence="8">
    <location>
        <begin position="692"/>
        <end position="739"/>
    </location>
</feature>
<evidence type="ECO:0000256" key="8">
    <source>
        <dbReference type="SAM" id="MobiDB-lite"/>
    </source>
</evidence>
<accession>A0A061R1T1</accession>